<comment type="caution">
    <text evidence="1">The sequence shown here is derived from an EMBL/GenBank/DDBJ whole genome shotgun (WGS) entry which is preliminary data.</text>
</comment>
<reference evidence="1" key="1">
    <citation type="submission" date="2022-04" db="EMBL/GenBank/DDBJ databases">
        <title>Desulfatitalea alkaliphila sp. nov., a novel anaerobic sulfate-reducing bacterium isolated from terrestrial mud volcano, Taman Peninsula, Russia.</title>
        <authorList>
            <person name="Khomyakova M.A."/>
            <person name="Merkel A.Y."/>
            <person name="Slobodkin A.I."/>
        </authorList>
    </citation>
    <scope>NUCLEOTIDE SEQUENCE</scope>
    <source>
        <strain evidence="1">M08but</strain>
    </source>
</reference>
<proteinExistence type="predicted"/>
<accession>A0AA41R2A2</accession>
<organism evidence="1 2">
    <name type="scientific">Desulfatitalea alkaliphila</name>
    <dbReference type="NCBI Taxonomy" id="2929485"/>
    <lineage>
        <taxon>Bacteria</taxon>
        <taxon>Pseudomonadati</taxon>
        <taxon>Thermodesulfobacteriota</taxon>
        <taxon>Desulfobacteria</taxon>
        <taxon>Desulfobacterales</taxon>
        <taxon>Desulfosarcinaceae</taxon>
        <taxon>Desulfatitalea</taxon>
    </lineage>
</organism>
<dbReference type="InterPro" id="IPR024208">
    <property type="entry name" value="DUF3842"/>
</dbReference>
<dbReference type="Pfam" id="PF12953">
    <property type="entry name" value="DUF3842"/>
    <property type="match status" value="1"/>
</dbReference>
<evidence type="ECO:0000313" key="1">
    <source>
        <dbReference type="EMBL" id="MCJ8501319.1"/>
    </source>
</evidence>
<keyword evidence="2" id="KW-1185">Reference proteome</keyword>
<name>A0AA41R2A2_9BACT</name>
<gene>
    <name evidence="1" type="ORF">MRX98_12110</name>
</gene>
<dbReference type="RefSeq" id="WP_246908566.1">
    <property type="nucleotide sequence ID" value="NZ_JALJRB010000012.1"/>
</dbReference>
<dbReference type="Proteomes" id="UP001165427">
    <property type="component" value="Unassembled WGS sequence"/>
</dbReference>
<dbReference type="EMBL" id="JALJRB010000012">
    <property type="protein sequence ID" value="MCJ8501319.1"/>
    <property type="molecule type" value="Genomic_DNA"/>
</dbReference>
<evidence type="ECO:0000313" key="2">
    <source>
        <dbReference type="Proteomes" id="UP001165427"/>
    </source>
</evidence>
<sequence>MENQGGTPRIAVIDGQGGGIGSAIIKKLKAVYGETVEIIALGTNAIATSQMLKAKANRGASGENAIVQTVRQMDLVTGPMGIVMAHAMMGEVTPAMAAAVTAAPATKLLLPLSQENVAVVGVSSMPLPHLVDELVDNHIKQRLALPSLEQSRSENV</sequence>
<protein>
    <submittedName>
        <fullName evidence="1">DUF3842 family protein</fullName>
    </submittedName>
</protein>
<dbReference type="AlphaFoldDB" id="A0AA41R2A2"/>